<dbReference type="Proteomes" id="UP001240250">
    <property type="component" value="Unassembled WGS sequence"/>
</dbReference>
<proteinExistence type="predicted"/>
<feature type="transmembrane region" description="Helical" evidence="10">
    <location>
        <begin position="269"/>
        <end position="288"/>
    </location>
</feature>
<sequence length="592" mass="63065">MDLVAAGVLAVLVIVLVTTFAPRVGVAAPLLLVLVGVAVSFLPFVPEIEIQPEWVLGVVLPPLLYSSATNVPTMDFRRDLRTISAFSVVLVLVSTVAVGFTLDALLPDLGLATAIAVGAIVSPTDAVATSIVRKAGVSPRIVTVLEGESLLNDASALVLLRSAIVATAGTVSLWGVAGDFVFAVVVAVVVGYVVGRLHVWARGHVTQTTSNVAISFVVPFVAYLPAEHLGASGLVAAVTAGLVTGHAAPRALRARDRVTENAVWRTIELLLEGAVFLVMGLEVFGLVLDVRQAHGSLWTALLLGVLTATIVIAVRSLFVAWSVWELARRARRTPALRDWLESAQERLDEGRMPQAPRSTGRRRRRFRAGFRAGGRVAAAALPDPADRAEAVGRRVRRKIADIDYLTAERFGPREGVVLVWAGMRGAVTLAAAQSLPSDTPQRSLLVLVAFVVAAGTLLVQGGTLPWLTRRLGLTARDDDDAEQLTALRTELRRAAVQRLDDPGLAQPDGTPYPSATVERARRRLAAIDAAVEADDEQHAAQRASDQRLMVTLLGAQRAELLHLRDLGTYPSSTLDRALAELDAVQIGVELRG</sequence>
<dbReference type="InterPro" id="IPR006153">
    <property type="entry name" value="Cation/H_exchanger_TM"/>
</dbReference>
<feature type="domain" description="Cation/H+ exchanger transmembrane" evidence="11">
    <location>
        <begin position="12"/>
        <end position="321"/>
    </location>
</feature>
<feature type="transmembrane region" description="Helical" evidence="10">
    <location>
        <begin position="180"/>
        <end position="201"/>
    </location>
</feature>
<keyword evidence="4 10" id="KW-0812">Transmembrane</keyword>
<comment type="caution">
    <text evidence="12">The sequence shown here is derived from an EMBL/GenBank/DDBJ whole genome shotgun (WGS) entry which is preliminary data.</text>
</comment>
<keyword evidence="5 10" id="KW-1133">Transmembrane helix</keyword>
<dbReference type="Gene3D" id="6.10.140.1330">
    <property type="match status" value="1"/>
</dbReference>
<dbReference type="InterPro" id="IPR018422">
    <property type="entry name" value="Cation/H_exchanger_CPA1"/>
</dbReference>
<feature type="transmembrane region" description="Helical" evidence="10">
    <location>
        <begin position="83"/>
        <end position="105"/>
    </location>
</feature>
<evidence type="ECO:0000256" key="9">
    <source>
        <dbReference type="ARBA" id="ARBA00023201"/>
    </source>
</evidence>
<feature type="transmembrane region" description="Helical" evidence="10">
    <location>
        <begin position="231"/>
        <end position="248"/>
    </location>
</feature>
<reference evidence="12 13" key="1">
    <citation type="submission" date="2023-07" db="EMBL/GenBank/DDBJ databases">
        <title>Sequencing the genomes of 1000 actinobacteria strains.</title>
        <authorList>
            <person name="Klenk H.-P."/>
        </authorList>
    </citation>
    <scope>NUCLEOTIDE SEQUENCE [LARGE SCALE GENOMIC DNA]</scope>
    <source>
        <strain evidence="12 13">DSM 14785</strain>
    </source>
</reference>
<evidence type="ECO:0000256" key="5">
    <source>
        <dbReference type="ARBA" id="ARBA00022989"/>
    </source>
</evidence>
<keyword evidence="7" id="KW-0406">Ion transport</keyword>
<evidence type="ECO:0000256" key="6">
    <source>
        <dbReference type="ARBA" id="ARBA00023053"/>
    </source>
</evidence>
<name>A0ABU0GJW5_9CELL</name>
<feature type="transmembrane region" description="Helical" evidence="10">
    <location>
        <begin position="300"/>
        <end position="324"/>
    </location>
</feature>
<comment type="subcellular location">
    <subcellularLocation>
        <location evidence="1">Cell membrane</location>
        <topology evidence="1">Multi-pass membrane protein</topology>
    </subcellularLocation>
</comment>
<organism evidence="12 13">
    <name type="scientific">Cellulomonas iranensis</name>
    <dbReference type="NCBI Taxonomy" id="76862"/>
    <lineage>
        <taxon>Bacteria</taxon>
        <taxon>Bacillati</taxon>
        <taxon>Actinomycetota</taxon>
        <taxon>Actinomycetes</taxon>
        <taxon>Micrococcales</taxon>
        <taxon>Cellulomonadaceae</taxon>
        <taxon>Cellulomonas</taxon>
    </lineage>
</organism>
<evidence type="ECO:0000259" key="11">
    <source>
        <dbReference type="Pfam" id="PF00999"/>
    </source>
</evidence>
<evidence type="ECO:0000256" key="8">
    <source>
        <dbReference type="ARBA" id="ARBA00023136"/>
    </source>
</evidence>
<evidence type="ECO:0000256" key="3">
    <source>
        <dbReference type="ARBA" id="ARBA00022475"/>
    </source>
</evidence>
<evidence type="ECO:0000256" key="7">
    <source>
        <dbReference type="ARBA" id="ARBA00023065"/>
    </source>
</evidence>
<dbReference type="PANTHER" id="PTHR10110">
    <property type="entry name" value="SODIUM/HYDROGEN EXCHANGER"/>
    <property type="match status" value="1"/>
</dbReference>
<keyword evidence="3" id="KW-1003">Cell membrane</keyword>
<keyword evidence="2" id="KW-0813">Transport</keyword>
<keyword evidence="8 10" id="KW-0472">Membrane</keyword>
<evidence type="ECO:0000256" key="2">
    <source>
        <dbReference type="ARBA" id="ARBA00022448"/>
    </source>
</evidence>
<dbReference type="PANTHER" id="PTHR10110:SF86">
    <property type="entry name" value="SODIUM_HYDROGEN EXCHANGER 7"/>
    <property type="match status" value="1"/>
</dbReference>
<dbReference type="EMBL" id="JAUSVM010000001">
    <property type="protein sequence ID" value="MDQ0425660.1"/>
    <property type="molecule type" value="Genomic_DNA"/>
</dbReference>
<dbReference type="RefSeq" id="WP_070319438.1">
    <property type="nucleotide sequence ID" value="NZ_CP194061.1"/>
</dbReference>
<keyword evidence="13" id="KW-1185">Reference proteome</keyword>
<accession>A0ABU0GJW5</accession>
<keyword evidence="6" id="KW-0915">Sodium</keyword>
<feature type="transmembrane region" description="Helical" evidence="10">
    <location>
        <begin position="444"/>
        <end position="467"/>
    </location>
</feature>
<protein>
    <submittedName>
        <fullName evidence="12">CPA1 family monovalent cation:H+ antiporter</fullName>
    </submittedName>
</protein>
<evidence type="ECO:0000313" key="13">
    <source>
        <dbReference type="Proteomes" id="UP001240250"/>
    </source>
</evidence>
<dbReference type="Pfam" id="PF00999">
    <property type="entry name" value="Na_H_Exchanger"/>
    <property type="match status" value="2"/>
</dbReference>
<evidence type="ECO:0000313" key="12">
    <source>
        <dbReference type="EMBL" id="MDQ0425660.1"/>
    </source>
</evidence>
<feature type="transmembrane region" description="Helical" evidence="10">
    <location>
        <begin position="111"/>
        <end position="133"/>
    </location>
</feature>
<gene>
    <name evidence="12" type="ORF">JO380_002041</name>
</gene>
<evidence type="ECO:0000256" key="4">
    <source>
        <dbReference type="ARBA" id="ARBA00022692"/>
    </source>
</evidence>
<evidence type="ECO:0000256" key="10">
    <source>
        <dbReference type="SAM" id="Phobius"/>
    </source>
</evidence>
<evidence type="ECO:0000256" key="1">
    <source>
        <dbReference type="ARBA" id="ARBA00004651"/>
    </source>
</evidence>
<feature type="domain" description="Cation/H+ exchanger transmembrane" evidence="11">
    <location>
        <begin position="409"/>
        <end position="469"/>
    </location>
</feature>
<keyword evidence="9" id="KW-0739">Sodium transport</keyword>